<evidence type="ECO:0000313" key="3">
    <source>
        <dbReference type="Proteomes" id="UP001164776"/>
    </source>
</evidence>
<sequence length="80" mass="9155">MGLSSLEKQHQDGVPFSLCRCMYHCWAAPSRLKDAIQTFSSRVRCWWKKDSLLLMNSSGSDFPSKSGKSILWNRSGQSLW</sequence>
<proteinExistence type="predicted"/>
<evidence type="ECO:0000313" key="2">
    <source>
        <dbReference type="EMBL" id="KAJ1257429.1"/>
    </source>
</evidence>
<dbReference type="EMBL" id="MU629416">
    <property type="protein sequence ID" value="KAJ1257429.1"/>
    <property type="molecule type" value="Genomic_DNA"/>
</dbReference>
<dbReference type="AlphaFoldDB" id="A0A9W7XFM1"/>
<dbReference type="Proteomes" id="UP001164776">
    <property type="component" value="Unassembled WGS sequence"/>
</dbReference>
<dbReference type="OrthoDB" id="10646899at2759"/>
<protein>
    <submittedName>
        <fullName evidence="2">Uncharacterized protein</fullName>
    </submittedName>
</protein>
<keyword evidence="3" id="KW-1185">Reference proteome</keyword>
<feature type="region of interest" description="Disordered" evidence="1">
    <location>
        <begin position="58"/>
        <end position="80"/>
    </location>
</feature>
<evidence type="ECO:0000256" key="1">
    <source>
        <dbReference type="SAM" id="MobiDB-lite"/>
    </source>
</evidence>
<comment type="caution">
    <text evidence="2">The sequence shown here is derived from an EMBL/GenBank/DDBJ whole genome shotgun (WGS) entry which is preliminary data.</text>
</comment>
<accession>A0A9W7XFM1</accession>
<gene>
    <name evidence="2" type="ORF">BS78_K041600</name>
</gene>
<name>A0A9W7XFM1_9POAL</name>
<reference evidence="2 3" key="1">
    <citation type="submission" date="2022-10" db="EMBL/GenBank/DDBJ databases">
        <title>WGS assembly of Paspalum vaginatum 540-79.</title>
        <authorList>
            <person name="Sun G."/>
            <person name="Wase N."/>
            <person name="Shu S."/>
            <person name="Jenkins J."/>
            <person name="Zhou B."/>
            <person name="Torres-Rodriguez J."/>
            <person name="Chen C."/>
            <person name="Sandor L."/>
            <person name="Plott C."/>
            <person name="Yoshinga Y."/>
            <person name="Daum C."/>
            <person name="Qi P."/>
            <person name="Barry K."/>
            <person name="Lipzen A."/>
            <person name="Berry L."/>
            <person name="Pedersen C."/>
            <person name="Gottilla T."/>
            <person name="Foltz A."/>
            <person name="Yu H."/>
            <person name="O'Malley R."/>
            <person name="Zhang C."/>
            <person name="Devos K."/>
            <person name="Sigmon B."/>
            <person name="Yu B."/>
            <person name="Obata T."/>
            <person name="Schmutz J."/>
            <person name="Schnable J."/>
        </authorList>
    </citation>
    <scope>NUCLEOTIDE SEQUENCE [LARGE SCALE GENOMIC DNA]</scope>
    <source>
        <strain evidence="3">cv. 540-79</strain>
    </source>
</reference>
<organism evidence="2 3">
    <name type="scientific">Paspalum vaginatum</name>
    <name type="common">seashore paspalum</name>
    <dbReference type="NCBI Taxonomy" id="158149"/>
    <lineage>
        <taxon>Eukaryota</taxon>
        <taxon>Viridiplantae</taxon>
        <taxon>Streptophyta</taxon>
        <taxon>Embryophyta</taxon>
        <taxon>Tracheophyta</taxon>
        <taxon>Spermatophyta</taxon>
        <taxon>Magnoliopsida</taxon>
        <taxon>Liliopsida</taxon>
        <taxon>Poales</taxon>
        <taxon>Poaceae</taxon>
        <taxon>PACMAD clade</taxon>
        <taxon>Panicoideae</taxon>
        <taxon>Andropogonodae</taxon>
        <taxon>Paspaleae</taxon>
        <taxon>Paspalinae</taxon>
        <taxon>Paspalum</taxon>
    </lineage>
</organism>